<keyword evidence="1" id="KW-0732">Signal</keyword>
<dbReference type="AlphaFoldDB" id="A0A7L5AMG5"/>
<organism evidence="2 3">
    <name type="scientific">Marisediminicola antarctica</name>
    <dbReference type="NCBI Taxonomy" id="674079"/>
    <lineage>
        <taxon>Bacteria</taxon>
        <taxon>Bacillati</taxon>
        <taxon>Actinomycetota</taxon>
        <taxon>Actinomycetes</taxon>
        <taxon>Micrococcales</taxon>
        <taxon>Microbacteriaceae</taxon>
        <taxon>Marisediminicola</taxon>
    </lineage>
</organism>
<evidence type="ECO:0000256" key="1">
    <source>
        <dbReference type="ARBA" id="ARBA00022729"/>
    </source>
</evidence>
<sequence length="538" mass="58167">MSELLPAKSTFTPEEHVEIEIRGAATSGTVRVWYLGEVVREFDHNGSSVIPVGVLPAGGYGVEFSTGSASIRTALQVAATDTVRLRYGFVVDYSPARDLQGVADTVRRLHLTGVQFYDWAYRHASLLGGGENYTDALDQPISLATVRSLVDAVQQAGAKALGYAAVYAVGPQEWGNWEHQALLNGAEAPYGLGDFLCLVDPAAEDWLGHFVGELDASVKSVGFDGFHLDQYGYPKVARRPDGTVVDVASSFATMIQGVRDELPDATLVFNNVNDFPTWVTGSSPQDAVYIELWSPQETLGSLGSTVARAKSVAGSKPVVIAAYQHVYDSASAEEADRATGLTMATLYSHGATHLLAGEADRILVDPYYVRNHTIELSTADLLKRWYDFLVEHDELLLDPSIVDVTGATVGEYNDDTDVTFDSAVVGETAQAGQVWRRVTESNGRRIVHLINLVGQTDSLWDAPRNAMTNIGGGKLKIRRIPGCRPRVQVADPDGAGRLIDVEVTVDGEFAFADLPPLSLWQLVLIDPTNQGGEDNDRS</sequence>
<dbReference type="OrthoDB" id="5381276at2"/>
<proteinExistence type="predicted"/>
<dbReference type="Pfam" id="PF13199">
    <property type="entry name" value="Glyco_hydro_66"/>
    <property type="match status" value="1"/>
</dbReference>
<evidence type="ECO:0000313" key="2">
    <source>
        <dbReference type="EMBL" id="QHO70311.1"/>
    </source>
</evidence>
<dbReference type="Gene3D" id="2.60.40.1180">
    <property type="entry name" value="Golgi alpha-mannosidase II"/>
    <property type="match status" value="1"/>
</dbReference>
<evidence type="ECO:0008006" key="4">
    <source>
        <dbReference type="Google" id="ProtNLM"/>
    </source>
</evidence>
<dbReference type="Proteomes" id="UP000464507">
    <property type="component" value="Chromosome"/>
</dbReference>
<protein>
    <recommendedName>
        <fullName evidence="4">Dextranase</fullName>
    </recommendedName>
</protein>
<dbReference type="Gene3D" id="3.20.20.80">
    <property type="entry name" value="Glycosidases"/>
    <property type="match status" value="1"/>
</dbReference>
<reference evidence="2 3" key="1">
    <citation type="submission" date="2016-09" db="EMBL/GenBank/DDBJ databases">
        <title>Complete genome sequence of microbes from the polar regions.</title>
        <authorList>
            <person name="Liao L."/>
            <person name="Chen B."/>
        </authorList>
    </citation>
    <scope>NUCLEOTIDE SEQUENCE [LARGE SCALE GENOMIC DNA]</scope>
    <source>
        <strain evidence="2 3">ZS314</strain>
    </source>
</reference>
<dbReference type="EMBL" id="CP017146">
    <property type="protein sequence ID" value="QHO70311.1"/>
    <property type="molecule type" value="Genomic_DNA"/>
</dbReference>
<gene>
    <name evidence="2" type="ORF">BHD05_12295</name>
</gene>
<dbReference type="CDD" id="cd14745">
    <property type="entry name" value="GH66"/>
    <property type="match status" value="1"/>
</dbReference>
<dbReference type="RefSeq" id="WP_161887527.1">
    <property type="nucleotide sequence ID" value="NZ_CP017146.1"/>
</dbReference>
<dbReference type="SUPFAM" id="SSF51445">
    <property type="entry name" value="(Trans)glycosidases"/>
    <property type="match status" value="1"/>
</dbReference>
<dbReference type="InterPro" id="IPR025092">
    <property type="entry name" value="Glyco_hydro_66"/>
</dbReference>
<dbReference type="InterPro" id="IPR013780">
    <property type="entry name" value="Glyco_hydro_b"/>
</dbReference>
<dbReference type="InterPro" id="IPR017853">
    <property type="entry name" value="GH"/>
</dbReference>
<name>A0A7L5AMG5_9MICO</name>
<evidence type="ECO:0000313" key="3">
    <source>
        <dbReference type="Proteomes" id="UP000464507"/>
    </source>
</evidence>
<keyword evidence="3" id="KW-1185">Reference proteome</keyword>
<dbReference type="KEGG" id="mant:BHD05_12295"/>
<accession>A0A7L5AMG5</accession>